<sequence length="661" mass="74245">MLNPCDPNIKTIIMPILTASWPKSPPRAPCHQALADPIIESIVIYAIRNAPLTFSTDAPNLTRPLNVLSRSFIPLASLAAIARLPWIDSNVASLRNDLWLLGALMQLARKHPYRRPLQYLDTKLMDEVSARGLIDVLTWWHKSGLLIAHEHALQLATDNGHTPVLQWWKDSGRLTAAKSPPVSLVEASRRAHLATLDWWLNNAKVMDISLWAIPAAMYIAFKSEHGHVADWWAKHSSYFGPAGDTERAIAAAVAAGNQECMQALLLKRDGVKLSPTLAACALLSDDLDWIEAMIGPPAEHSQVNIAWATECANPGSLEYDLIQAVLLDSGATNYHAWHPSVWYLCSILGYSNVLDWWMTHAREHFQEALASNPQLVDDAQLDACRNHQAATVKWWLEQARMDQLSWNSFICYELVEIVAENGLVDMANDLLHLADGLCGIHEALQDNDCNFLRTAMVYGHFALVDWWIANIEQFPYADLRSEHDRYAPCASYYPDNLFQATLDVDEHNHNFNKADDQRSHEDGRAICHVDTLRMFGRNSWTGGVSTKEVFDLLAHVSSATPSPFIDFRVSAHWQETWYSRCGPHPLALVRLLEVYPPKGSTWKHDLDRAVSVRAGVAMLDWILASGRSRHSLKGYRYALSHSGGSYSIEARWWVKNGLVTE</sequence>
<organism evidence="1 2">
    <name type="scientific">Catenaria anguillulae PL171</name>
    <dbReference type="NCBI Taxonomy" id="765915"/>
    <lineage>
        <taxon>Eukaryota</taxon>
        <taxon>Fungi</taxon>
        <taxon>Fungi incertae sedis</taxon>
        <taxon>Blastocladiomycota</taxon>
        <taxon>Blastocladiomycetes</taxon>
        <taxon>Blastocladiales</taxon>
        <taxon>Catenariaceae</taxon>
        <taxon>Catenaria</taxon>
    </lineage>
</organism>
<proteinExistence type="predicted"/>
<dbReference type="EMBL" id="MCFL01000038">
    <property type="protein sequence ID" value="ORZ33124.1"/>
    <property type="molecule type" value="Genomic_DNA"/>
</dbReference>
<evidence type="ECO:0000313" key="2">
    <source>
        <dbReference type="Proteomes" id="UP000193411"/>
    </source>
</evidence>
<accession>A0A1Y2HGK1</accession>
<comment type="caution">
    <text evidence="1">The sequence shown here is derived from an EMBL/GenBank/DDBJ whole genome shotgun (WGS) entry which is preliminary data.</text>
</comment>
<evidence type="ECO:0000313" key="1">
    <source>
        <dbReference type="EMBL" id="ORZ33124.1"/>
    </source>
</evidence>
<keyword evidence="2" id="KW-1185">Reference proteome</keyword>
<name>A0A1Y2HGK1_9FUNG</name>
<reference evidence="1 2" key="1">
    <citation type="submission" date="2016-07" db="EMBL/GenBank/DDBJ databases">
        <title>Pervasive Adenine N6-methylation of Active Genes in Fungi.</title>
        <authorList>
            <consortium name="DOE Joint Genome Institute"/>
            <person name="Mondo S.J."/>
            <person name="Dannebaum R.O."/>
            <person name="Kuo R.C."/>
            <person name="Labutti K."/>
            <person name="Haridas S."/>
            <person name="Kuo A."/>
            <person name="Salamov A."/>
            <person name="Ahrendt S.R."/>
            <person name="Lipzen A."/>
            <person name="Sullivan W."/>
            <person name="Andreopoulos W.B."/>
            <person name="Clum A."/>
            <person name="Lindquist E."/>
            <person name="Daum C."/>
            <person name="Ramamoorthy G.K."/>
            <person name="Gryganskyi A."/>
            <person name="Culley D."/>
            <person name="Magnuson J.K."/>
            <person name="James T.Y."/>
            <person name="O'Malley M.A."/>
            <person name="Stajich J.E."/>
            <person name="Spatafora J.W."/>
            <person name="Visel A."/>
            <person name="Grigoriev I.V."/>
        </authorList>
    </citation>
    <scope>NUCLEOTIDE SEQUENCE [LARGE SCALE GENOMIC DNA]</scope>
    <source>
        <strain evidence="1 2">PL171</strain>
    </source>
</reference>
<gene>
    <name evidence="1" type="ORF">BCR44DRAFT_71238</name>
</gene>
<dbReference type="Proteomes" id="UP000193411">
    <property type="component" value="Unassembled WGS sequence"/>
</dbReference>
<protein>
    <submittedName>
        <fullName evidence="1">Uncharacterized protein</fullName>
    </submittedName>
</protein>
<dbReference type="AlphaFoldDB" id="A0A1Y2HGK1"/>